<evidence type="ECO:0000313" key="25">
    <source>
        <dbReference type="EMBL" id="KAL3679200.1"/>
    </source>
</evidence>
<feature type="domain" description="WW" evidence="24">
    <location>
        <begin position="149"/>
        <end position="177"/>
    </location>
</feature>
<keyword evidence="12" id="KW-0539">Nucleus</keyword>
<evidence type="ECO:0000256" key="2">
    <source>
        <dbReference type="ARBA" id="ARBA00004496"/>
    </source>
</evidence>
<evidence type="ECO:0000256" key="23">
    <source>
        <dbReference type="SAM" id="MobiDB-lite"/>
    </source>
</evidence>
<dbReference type="GO" id="GO:0005737">
    <property type="term" value="C:cytoplasm"/>
    <property type="evidence" value="ECO:0007669"/>
    <property type="project" value="UniProtKB-SubCell"/>
</dbReference>
<comment type="similarity">
    <text evidence="13">Belongs to the methyltransferase superfamily. Trimethylguanosine synthase family.</text>
</comment>
<comment type="catalytic activity">
    <reaction evidence="16">
        <text>a 5'-end (N(2),N(7)-dimethyl 5'-triphosphoguanosine)-ribonucleoside in snRNA + S-adenosyl-L-methionine = a 5'-end (N(2),N(2),N(7)-trimethyl 5'-triphosphoguanosine)-ribonucleoside in snRNA + S-adenosyl-L-homocysteine + H(+)</text>
        <dbReference type="Rhea" id="RHEA:78479"/>
        <dbReference type="Rhea" id="RHEA-COMP:19087"/>
        <dbReference type="Rhea" id="RHEA-COMP:19089"/>
        <dbReference type="ChEBI" id="CHEBI:15378"/>
        <dbReference type="ChEBI" id="CHEBI:57856"/>
        <dbReference type="ChEBI" id="CHEBI:59789"/>
        <dbReference type="ChEBI" id="CHEBI:167623"/>
        <dbReference type="ChEBI" id="CHEBI:172880"/>
    </reaction>
    <physiologicalReaction direction="left-to-right" evidence="16">
        <dbReference type="Rhea" id="RHEA:78480"/>
    </physiologicalReaction>
</comment>
<dbReference type="Gene3D" id="2.20.70.10">
    <property type="match status" value="1"/>
</dbReference>
<evidence type="ECO:0000256" key="12">
    <source>
        <dbReference type="ARBA" id="ARBA00023242"/>
    </source>
</evidence>
<evidence type="ECO:0000256" key="19">
    <source>
        <dbReference type="ARBA" id="ARBA00057179"/>
    </source>
</evidence>
<dbReference type="GO" id="GO:0015030">
    <property type="term" value="C:Cajal body"/>
    <property type="evidence" value="ECO:0007669"/>
    <property type="project" value="UniProtKB-SubCell"/>
</dbReference>
<dbReference type="PROSITE" id="PS50020">
    <property type="entry name" value="WW_DOMAIN_2"/>
    <property type="match status" value="1"/>
</dbReference>
<keyword evidence="11" id="KW-0804">Transcription</keyword>
<comment type="subcellular location">
    <subcellularLocation>
        <location evidence="2">Cytoplasm</location>
    </subcellularLocation>
    <subcellularLocation>
        <location evidence="1">Nucleus</location>
        <location evidence="1">Cajal body</location>
    </subcellularLocation>
    <subcellularLocation>
        <location evidence="3">Nucleus</location>
        <location evidence="3">Nucleolus</location>
    </subcellularLocation>
</comment>
<sequence>MSLSSPPPGNLIEEMAALGLPTCFMSRSEFQLKNTKKCSDSKTEPPKAAETLEATNIEAQTLDDPLFSVRTVKLYTQHSSAPMEILNHLQGSEDECPADETGLYADNQDAYHVGVSGSDSFQNGQDSEAGQKNVQAEAGEEVAITEAIWEPVWDEQYQRYYFCNTQSWESTWEPPPGYERYGLELADQSDNSALVRNDLGSQSEINQAESDSTNVNQCTGIPSRRDEMVQGSECTSAVAENADTSSASSPCHDGQDVNEGDECQKVRTTTASTFDLPERSTSFDVVMEGEDELVEVEQEKSTVCGNVMKTDEKSGVLEGSIFIAEDSAPAMIEDQFENSLPSFPRACGVHMRFADSDDSSPETSDNDTEINWEEIGEDQSEAPDDRQYEREAYSPSQEYGAFTDAEETLRLSTDRAKRRRMKKTLSIIESEKLEKVLLPGMPETMNQSLVKYWLQRYSLFSRFDEGVRLDEEGWFSVTPEVIAEHQASRCPTGLVVDAFAGVGGNAIQFALKKNCVIAIDINPARVELARHNAEIYGVSDRIEFIVGDFFLLAPSLKADLIFLSPPWGGPQYLNEEKYDIQTMLQPKDGLTLVKTALTIAPNVVLFLPRNVRLLQLKELAWLTSPPLPCEVEKNYVDNRLKGITAYYGDVAVRTSD</sequence>
<accession>A0ABD3GJ09</accession>
<dbReference type="CDD" id="cd00201">
    <property type="entry name" value="WW"/>
    <property type="match status" value="1"/>
</dbReference>
<evidence type="ECO:0000256" key="5">
    <source>
        <dbReference type="ARBA" id="ARBA00022490"/>
    </source>
</evidence>
<evidence type="ECO:0000256" key="1">
    <source>
        <dbReference type="ARBA" id="ARBA00004408"/>
    </source>
</evidence>
<evidence type="ECO:0000256" key="10">
    <source>
        <dbReference type="ARBA" id="ARBA00023015"/>
    </source>
</evidence>
<comment type="subunit">
    <text evidence="20">May form homooligomers. Interacts with CREBBP/CBP, EED/WAIT1, EP300/P300, NCOA6/PRIP, PPARBP/PBP and SMN.</text>
</comment>
<evidence type="ECO:0000256" key="4">
    <source>
        <dbReference type="ARBA" id="ARBA00018517"/>
    </source>
</evidence>
<gene>
    <name evidence="25" type="ORF">R1sor_022156</name>
</gene>
<evidence type="ECO:0000256" key="22">
    <source>
        <dbReference type="ARBA" id="ARBA00081504"/>
    </source>
</evidence>
<dbReference type="InterPro" id="IPR019012">
    <property type="entry name" value="RNA_cap_Gua-N2-MeTrfase"/>
</dbReference>
<keyword evidence="9" id="KW-0949">S-adenosyl-L-methionine</keyword>
<evidence type="ECO:0000256" key="14">
    <source>
        <dbReference type="ARBA" id="ARBA00047418"/>
    </source>
</evidence>
<evidence type="ECO:0000256" key="6">
    <source>
        <dbReference type="ARBA" id="ARBA00022553"/>
    </source>
</evidence>
<dbReference type="GO" id="GO:0005730">
    <property type="term" value="C:nucleolus"/>
    <property type="evidence" value="ECO:0007669"/>
    <property type="project" value="UniProtKB-SubCell"/>
</dbReference>
<dbReference type="SUPFAM" id="SSF53335">
    <property type="entry name" value="S-adenosyl-L-methionine-dependent methyltransferases"/>
    <property type="match status" value="1"/>
</dbReference>
<evidence type="ECO:0000256" key="15">
    <source>
        <dbReference type="ARBA" id="ARBA00048740"/>
    </source>
</evidence>
<organism evidence="25 26">
    <name type="scientific">Riccia sorocarpa</name>
    <dbReference type="NCBI Taxonomy" id="122646"/>
    <lineage>
        <taxon>Eukaryota</taxon>
        <taxon>Viridiplantae</taxon>
        <taxon>Streptophyta</taxon>
        <taxon>Embryophyta</taxon>
        <taxon>Marchantiophyta</taxon>
        <taxon>Marchantiopsida</taxon>
        <taxon>Marchantiidae</taxon>
        <taxon>Marchantiales</taxon>
        <taxon>Ricciaceae</taxon>
        <taxon>Riccia</taxon>
    </lineage>
</organism>
<dbReference type="FunFam" id="3.40.50.150:FF:000066">
    <property type="entry name" value="Trimethylguanosine synthase 1"/>
    <property type="match status" value="1"/>
</dbReference>
<dbReference type="GO" id="GO:0008168">
    <property type="term" value="F:methyltransferase activity"/>
    <property type="evidence" value="ECO:0007669"/>
    <property type="project" value="UniProtKB-KW"/>
</dbReference>
<keyword evidence="8" id="KW-0808">Transferase</keyword>
<feature type="region of interest" description="Disordered" evidence="23">
    <location>
        <begin position="374"/>
        <end position="397"/>
    </location>
</feature>
<evidence type="ECO:0000256" key="17">
    <source>
        <dbReference type="ARBA" id="ARBA00049075"/>
    </source>
</evidence>
<keyword evidence="10" id="KW-0805">Transcription regulation</keyword>
<dbReference type="CDD" id="cd02440">
    <property type="entry name" value="AdoMet_MTases"/>
    <property type="match status" value="1"/>
</dbReference>
<evidence type="ECO:0000256" key="7">
    <source>
        <dbReference type="ARBA" id="ARBA00022603"/>
    </source>
</evidence>
<feature type="compositionally biased region" description="Basic and acidic residues" evidence="23">
    <location>
        <begin position="383"/>
        <end position="392"/>
    </location>
</feature>
<evidence type="ECO:0000256" key="21">
    <source>
        <dbReference type="ARBA" id="ARBA00079339"/>
    </source>
</evidence>
<evidence type="ECO:0000256" key="20">
    <source>
        <dbReference type="ARBA" id="ARBA00064494"/>
    </source>
</evidence>
<evidence type="ECO:0000256" key="3">
    <source>
        <dbReference type="ARBA" id="ARBA00004604"/>
    </source>
</evidence>
<dbReference type="Pfam" id="PF09445">
    <property type="entry name" value="Methyltransf_15"/>
    <property type="match status" value="1"/>
</dbReference>
<evidence type="ECO:0000259" key="24">
    <source>
        <dbReference type="PROSITE" id="PS50020"/>
    </source>
</evidence>
<keyword evidence="6" id="KW-0597">Phosphoprotein</keyword>
<feature type="region of interest" description="Disordered" evidence="23">
    <location>
        <begin position="240"/>
        <end position="259"/>
    </location>
</feature>
<dbReference type="PANTHER" id="PTHR14741">
    <property type="entry name" value="S-ADENOSYLMETHIONINE-DEPENDENT METHYLTRANSFERASE RELATED"/>
    <property type="match status" value="1"/>
</dbReference>
<comment type="caution">
    <text evidence="25">The sequence shown here is derived from an EMBL/GenBank/DDBJ whole genome shotgun (WGS) entry which is preliminary data.</text>
</comment>
<dbReference type="Gene3D" id="3.40.50.150">
    <property type="entry name" value="Vaccinia Virus protein VP39"/>
    <property type="match status" value="1"/>
</dbReference>
<dbReference type="PANTHER" id="PTHR14741:SF32">
    <property type="entry name" value="TRIMETHYLGUANOSINE SYNTHASE"/>
    <property type="match status" value="1"/>
</dbReference>
<keyword evidence="5" id="KW-0963">Cytoplasm</keyword>
<evidence type="ECO:0000256" key="8">
    <source>
        <dbReference type="ARBA" id="ARBA00022679"/>
    </source>
</evidence>
<evidence type="ECO:0000256" key="13">
    <source>
        <dbReference type="ARBA" id="ARBA00025783"/>
    </source>
</evidence>
<reference evidence="25 26" key="1">
    <citation type="submission" date="2024-09" db="EMBL/GenBank/DDBJ databases">
        <title>Chromosome-scale assembly of Riccia sorocarpa.</title>
        <authorList>
            <person name="Paukszto L."/>
        </authorList>
    </citation>
    <scope>NUCLEOTIDE SEQUENCE [LARGE SCALE GENOMIC DNA]</scope>
    <source>
        <strain evidence="25">LP-2024</strain>
        <tissue evidence="25">Aerial parts of the thallus</tissue>
    </source>
</reference>
<dbReference type="AlphaFoldDB" id="A0ABD3GJ09"/>
<evidence type="ECO:0000256" key="9">
    <source>
        <dbReference type="ARBA" id="ARBA00022691"/>
    </source>
</evidence>
<keyword evidence="7" id="KW-0489">Methyltransferase</keyword>
<comment type="catalytic activity">
    <reaction evidence="15">
        <text>a 5'-end (N(7)-methyl 5'-triphosphoguanosine)-ribonucleoside in snoRNA + S-adenosyl-L-methionine = a 5'-end (N(2),N(7)-dimethyl 5'-triphosphoguanosine)-ribonucleoside in snoRNA + S-adenosyl-L-homocysteine + H(+)</text>
        <dbReference type="Rhea" id="RHEA:78475"/>
        <dbReference type="Rhea" id="RHEA-COMP:19086"/>
        <dbReference type="Rhea" id="RHEA-COMP:19088"/>
        <dbReference type="ChEBI" id="CHEBI:15378"/>
        <dbReference type="ChEBI" id="CHEBI:57856"/>
        <dbReference type="ChEBI" id="CHEBI:59789"/>
        <dbReference type="ChEBI" id="CHEBI:156461"/>
        <dbReference type="ChEBI" id="CHEBI:172880"/>
    </reaction>
    <physiologicalReaction direction="left-to-right" evidence="15">
        <dbReference type="Rhea" id="RHEA:78476"/>
    </physiologicalReaction>
</comment>
<keyword evidence="26" id="KW-1185">Reference proteome</keyword>
<comment type="catalytic activity">
    <reaction evidence="17">
        <text>a 5'-end (N(7)-methyl 5'-triphosphoguanosine)-ribonucleoside in snRNA + S-adenosyl-L-methionine = a 5'-end (N(2),N(7)-dimethyl 5'-triphosphoguanosine)-ribonucleoside in snRNA + S-adenosyl-L-homocysteine + H(+)</text>
        <dbReference type="Rhea" id="RHEA:78471"/>
        <dbReference type="Rhea" id="RHEA-COMP:19085"/>
        <dbReference type="Rhea" id="RHEA-COMP:19087"/>
        <dbReference type="ChEBI" id="CHEBI:15378"/>
        <dbReference type="ChEBI" id="CHEBI:57856"/>
        <dbReference type="ChEBI" id="CHEBI:59789"/>
        <dbReference type="ChEBI" id="CHEBI:156461"/>
        <dbReference type="ChEBI" id="CHEBI:172880"/>
    </reaction>
    <physiologicalReaction direction="left-to-right" evidence="17">
        <dbReference type="Rhea" id="RHEA:78472"/>
    </physiologicalReaction>
</comment>
<evidence type="ECO:0000313" key="26">
    <source>
        <dbReference type="Proteomes" id="UP001633002"/>
    </source>
</evidence>
<dbReference type="Proteomes" id="UP001633002">
    <property type="component" value="Unassembled WGS sequence"/>
</dbReference>
<evidence type="ECO:0000256" key="18">
    <source>
        <dbReference type="ARBA" id="ARBA00049790"/>
    </source>
</evidence>
<comment type="function">
    <text evidence="19">Catalyzes the 2 serial methylation steps for the conversion of the 7-monomethylguanosine (m(7)G) caps of snRNAs and snoRNAs to a 2,2,7-trimethylguanosine (m(2,2,7)G) cap structure. The enzyme is specific for guanine, and N7 methylation must precede N2 methylation. Hypermethylation of the m7G cap of U snRNAs leads to their concentration in nuclear foci, their colocalization with coilin and the formation of canonical Cajal bodies (CBs). Plays a role in transcriptional regulation.</text>
</comment>
<comment type="catalytic activity">
    <reaction evidence="14">
        <text>a 5'-end (N(2),N(7)-dimethyl 5'-triphosphoguanosine)-ribonucleoside in snoRNA + S-adenosyl-L-methionine = a 5'-end (N(2),N(2),N(7)-trimethyl 5'-triphosphoguanosine)-ribonucleoside in snoRNA + S-adenosyl-L-homocysteine + H(+)</text>
        <dbReference type="Rhea" id="RHEA:78507"/>
        <dbReference type="Rhea" id="RHEA-COMP:19088"/>
        <dbReference type="Rhea" id="RHEA-COMP:19090"/>
        <dbReference type="ChEBI" id="CHEBI:15378"/>
        <dbReference type="ChEBI" id="CHEBI:57856"/>
        <dbReference type="ChEBI" id="CHEBI:59789"/>
        <dbReference type="ChEBI" id="CHEBI:167623"/>
        <dbReference type="ChEBI" id="CHEBI:172880"/>
    </reaction>
    <physiologicalReaction direction="left-to-right" evidence="14">
        <dbReference type="Rhea" id="RHEA:78508"/>
    </physiologicalReaction>
</comment>
<proteinExistence type="inferred from homology"/>
<dbReference type="InterPro" id="IPR001202">
    <property type="entry name" value="WW_dom"/>
</dbReference>
<dbReference type="PROSITE" id="PS01159">
    <property type="entry name" value="WW_DOMAIN_1"/>
    <property type="match status" value="1"/>
</dbReference>
<protein>
    <recommendedName>
        <fullName evidence="4">Trimethylguanosine synthase</fullName>
    </recommendedName>
    <alternativeName>
        <fullName evidence="18">Cap-specific guanine-N(2) methyltransferase</fullName>
    </alternativeName>
    <alternativeName>
        <fullName evidence="21">Nuclear receptor coactivator 6-interacting protein</fullName>
    </alternativeName>
    <alternativeName>
        <fullName evidence="22">PRIP-interacting protein with methyltransferase motif</fullName>
    </alternativeName>
</protein>
<dbReference type="InterPro" id="IPR029063">
    <property type="entry name" value="SAM-dependent_MTases_sf"/>
</dbReference>
<evidence type="ECO:0000256" key="16">
    <source>
        <dbReference type="ARBA" id="ARBA00048763"/>
    </source>
</evidence>
<dbReference type="EMBL" id="JBJQOH010000007">
    <property type="protein sequence ID" value="KAL3679200.1"/>
    <property type="molecule type" value="Genomic_DNA"/>
</dbReference>
<name>A0ABD3GJ09_9MARC</name>
<evidence type="ECO:0000256" key="11">
    <source>
        <dbReference type="ARBA" id="ARBA00023163"/>
    </source>
</evidence>
<dbReference type="GO" id="GO:0032259">
    <property type="term" value="P:methylation"/>
    <property type="evidence" value="ECO:0007669"/>
    <property type="project" value="UniProtKB-KW"/>
</dbReference>